<comment type="caution">
    <text evidence="20">The sequence shown here is derived from an EMBL/GenBank/DDBJ whole genome shotgun (WGS) entry which is preliminary data.</text>
</comment>
<proteinExistence type="inferred from homology"/>
<feature type="transmembrane region" description="Helical" evidence="19">
    <location>
        <begin position="6"/>
        <end position="25"/>
    </location>
</feature>
<keyword evidence="18" id="KW-0460">Magnesium</keyword>
<dbReference type="GO" id="GO:0008654">
    <property type="term" value="P:phospholipid biosynthetic process"/>
    <property type="evidence" value="ECO:0007669"/>
    <property type="project" value="UniProtKB-KW"/>
</dbReference>
<evidence type="ECO:0000256" key="18">
    <source>
        <dbReference type="PIRSR" id="PIRSR600829-4"/>
    </source>
</evidence>
<dbReference type="Proteomes" id="UP001172911">
    <property type="component" value="Unassembled WGS sequence"/>
</dbReference>
<dbReference type="Pfam" id="PF01219">
    <property type="entry name" value="DAGK_prokar"/>
    <property type="match status" value="1"/>
</dbReference>
<reference evidence="20" key="1">
    <citation type="journal article" date="2023" name="J. Hazard. Mater.">
        <title>Anaerobic biodegradation of pyrene and benzo[a]pyrene by a new sulfate-reducing Desulforamulus aquiferis strain DSA.</title>
        <authorList>
            <person name="Zhang Z."/>
            <person name="Sun J."/>
            <person name="Gong X."/>
            <person name="Wang C."/>
            <person name="Wang H."/>
        </authorList>
    </citation>
    <scope>NUCLEOTIDE SEQUENCE</scope>
    <source>
        <strain evidence="20">DSA</strain>
    </source>
</reference>
<dbReference type="InterPro" id="IPR033717">
    <property type="entry name" value="UDPK"/>
</dbReference>
<keyword evidence="10 19" id="KW-1133">Transmembrane helix</keyword>
<keyword evidence="13" id="KW-0594">Phospholipid biosynthesis</keyword>
<evidence type="ECO:0000256" key="16">
    <source>
        <dbReference type="PIRSR" id="PIRSR600829-2"/>
    </source>
</evidence>
<evidence type="ECO:0000256" key="2">
    <source>
        <dbReference type="ARBA" id="ARBA00005967"/>
    </source>
</evidence>
<dbReference type="Gene3D" id="1.10.287.3610">
    <property type="match status" value="1"/>
</dbReference>
<dbReference type="GO" id="GO:0005524">
    <property type="term" value="F:ATP binding"/>
    <property type="evidence" value="ECO:0007669"/>
    <property type="project" value="UniProtKB-KW"/>
</dbReference>
<keyword evidence="11" id="KW-0443">Lipid metabolism</keyword>
<evidence type="ECO:0000256" key="14">
    <source>
        <dbReference type="ARBA" id="ARBA00023264"/>
    </source>
</evidence>
<feature type="transmembrane region" description="Helical" evidence="19">
    <location>
        <begin position="95"/>
        <end position="115"/>
    </location>
</feature>
<keyword evidence="7 17" id="KW-0547">Nucleotide-binding</keyword>
<dbReference type="GO" id="GO:0005886">
    <property type="term" value="C:plasma membrane"/>
    <property type="evidence" value="ECO:0007669"/>
    <property type="project" value="UniProtKB-SubCell"/>
</dbReference>
<dbReference type="AlphaFoldDB" id="A0AAW7ZFG9"/>
<comment type="similarity">
    <text evidence="2">Belongs to the bacterial diacylglycerol kinase family.</text>
</comment>
<feature type="binding site" evidence="17">
    <location>
        <position position="15"/>
    </location>
    <ligand>
        <name>ATP</name>
        <dbReference type="ChEBI" id="CHEBI:30616"/>
    </ligand>
</feature>
<comment type="subcellular location">
    <subcellularLocation>
        <location evidence="1">Cell membrane</location>
        <topology evidence="1">Multi-pass membrane protein</topology>
    </subcellularLocation>
</comment>
<keyword evidence="6 19" id="KW-0812">Transmembrane</keyword>
<evidence type="ECO:0000256" key="9">
    <source>
        <dbReference type="ARBA" id="ARBA00022840"/>
    </source>
</evidence>
<evidence type="ECO:0000313" key="21">
    <source>
        <dbReference type="Proteomes" id="UP001172911"/>
    </source>
</evidence>
<keyword evidence="18" id="KW-0479">Metal-binding</keyword>
<keyword evidence="5" id="KW-0808">Transferase</keyword>
<dbReference type="PANTHER" id="PTHR34299:SF1">
    <property type="entry name" value="DIACYLGLYCEROL KINASE"/>
    <property type="match status" value="1"/>
</dbReference>
<dbReference type="InterPro" id="IPR036945">
    <property type="entry name" value="DAGK_sf"/>
</dbReference>
<keyword evidence="14" id="KW-1208">Phospholipid metabolism</keyword>
<keyword evidence="8 20" id="KW-0418">Kinase</keyword>
<evidence type="ECO:0000256" key="3">
    <source>
        <dbReference type="ARBA" id="ARBA00022475"/>
    </source>
</evidence>
<dbReference type="PROSITE" id="PS01069">
    <property type="entry name" value="DAGK_PROKAR"/>
    <property type="match status" value="1"/>
</dbReference>
<evidence type="ECO:0000256" key="7">
    <source>
        <dbReference type="ARBA" id="ARBA00022741"/>
    </source>
</evidence>
<gene>
    <name evidence="20" type="ORF">P6N53_13420</name>
</gene>
<keyword evidence="21" id="KW-1185">Reference proteome</keyword>
<evidence type="ECO:0000256" key="17">
    <source>
        <dbReference type="PIRSR" id="PIRSR600829-3"/>
    </source>
</evidence>
<evidence type="ECO:0000313" key="20">
    <source>
        <dbReference type="EMBL" id="MDO7788225.1"/>
    </source>
</evidence>
<evidence type="ECO:0000256" key="6">
    <source>
        <dbReference type="ARBA" id="ARBA00022692"/>
    </source>
</evidence>
<dbReference type="GO" id="GO:0016301">
    <property type="term" value="F:kinase activity"/>
    <property type="evidence" value="ECO:0007669"/>
    <property type="project" value="UniProtKB-KW"/>
</dbReference>
<evidence type="ECO:0000256" key="12">
    <source>
        <dbReference type="ARBA" id="ARBA00023136"/>
    </source>
</evidence>
<feature type="transmembrane region" description="Helical" evidence="19">
    <location>
        <begin position="54"/>
        <end position="74"/>
    </location>
</feature>
<evidence type="ECO:0000256" key="15">
    <source>
        <dbReference type="PIRSR" id="PIRSR600829-1"/>
    </source>
</evidence>
<dbReference type="EMBL" id="JARPTC010000020">
    <property type="protein sequence ID" value="MDO7788225.1"/>
    <property type="molecule type" value="Genomic_DNA"/>
</dbReference>
<feature type="binding site" evidence="17">
    <location>
        <begin position="84"/>
        <end position="86"/>
    </location>
    <ligand>
        <name>ATP</name>
        <dbReference type="ChEBI" id="CHEBI:30616"/>
    </ligand>
</feature>
<feature type="binding site" evidence="17">
    <location>
        <begin position="93"/>
        <end position="94"/>
    </location>
    <ligand>
        <name>ATP</name>
        <dbReference type="ChEBI" id="CHEBI:30616"/>
    </ligand>
</feature>
<keyword evidence="12 19" id="KW-0472">Membrane</keyword>
<evidence type="ECO:0000256" key="5">
    <source>
        <dbReference type="ARBA" id="ARBA00022679"/>
    </source>
</evidence>
<keyword evidence="3" id="KW-1003">Cell membrane</keyword>
<reference evidence="20" key="2">
    <citation type="submission" date="2023-03" db="EMBL/GenBank/DDBJ databases">
        <authorList>
            <person name="Zhang Z."/>
        </authorList>
    </citation>
    <scope>NUCLEOTIDE SEQUENCE</scope>
    <source>
        <strain evidence="20">DSA</strain>
    </source>
</reference>
<protein>
    <submittedName>
        <fullName evidence="20">Diacylglycerol kinase family protein</fullName>
    </submittedName>
</protein>
<dbReference type="PANTHER" id="PTHR34299">
    <property type="entry name" value="DIACYLGLYCEROL KINASE"/>
    <property type="match status" value="1"/>
</dbReference>
<evidence type="ECO:0000256" key="13">
    <source>
        <dbReference type="ARBA" id="ARBA00023209"/>
    </source>
</evidence>
<evidence type="ECO:0000256" key="8">
    <source>
        <dbReference type="ARBA" id="ARBA00022777"/>
    </source>
</evidence>
<evidence type="ECO:0000256" key="19">
    <source>
        <dbReference type="SAM" id="Phobius"/>
    </source>
</evidence>
<evidence type="ECO:0000256" key="10">
    <source>
        <dbReference type="ARBA" id="ARBA00022989"/>
    </source>
</evidence>
<evidence type="ECO:0000256" key="1">
    <source>
        <dbReference type="ARBA" id="ARBA00004651"/>
    </source>
</evidence>
<dbReference type="CDD" id="cd14265">
    <property type="entry name" value="UDPK_IM_like"/>
    <property type="match status" value="1"/>
</dbReference>
<feature type="binding site" evidence="17">
    <location>
        <position position="75"/>
    </location>
    <ligand>
        <name>ATP</name>
        <dbReference type="ChEBI" id="CHEBI:30616"/>
    </ligand>
</feature>
<dbReference type="InterPro" id="IPR000829">
    <property type="entry name" value="DAGK"/>
</dbReference>
<feature type="binding site" evidence="16">
    <location>
        <position position="68"/>
    </location>
    <ligand>
        <name>substrate</name>
    </ligand>
</feature>
<organism evidence="20 21">
    <name type="scientific">Desulforamulus aquiferis</name>
    <dbReference type="NCBI Taxonomy" id="1397668"/>
    <lineage>
        <taxon>Bacteria</taxon>
        <taxon>Bacillati</taxon>
        <taxon>Bacillota</taxon>
        <taxon>Clostridia</taxon>
        <taxon>Eubacteriales</taxon>
        <taxon>Peptococcaceae</taxon>
        <taxon>Desulforamulus</taxon>
    </lineage>
</organism>
<feature type="active site" description="Proton acceptor" evidence="15">
    <location>
        <position position="68"/>
    </location>
</feature>
<comment type="cofactor">
    <cofactor evidence="18">
        <name>Mg(2+)</name>
        <dbReference type="ChEBI" id="CHEBI:18420"/>
    </cofactor>
    <text evidence="18">Mn(2+), Zn(2+), Cd(2+) and Co(2+) support activity to lesser extents.</text>
</comment>
<dbReference type="GO" id="GO:0046872">
    <property type="term" value="F:metal ion binding"/>
    <property type="evidence" value="ECO:0007669"/>
    <property type="project" value="UniProtKB-KW"/>
</dbReference>
<evidence type="ECO:0000256" key="4">
    <source>
        <dbReference type="ARBA" id="ARBA00022516"/>
    </source>
</evidence>
<evidence type="ECO:0000256" key="11">
    <source>
        <dbReference type="ARBA" id="ARBA00023098"/>
    </source>
</evidence>
<name>A0AAW7ZFG9_9FIRM</name>
<sequence>MILVNSKGILSSFGYALRGIIYVIGTQRNMKVHLTAALLVVTVGLFLHLTSIEWLSICSAIFLVLIAESLNTAIEAAVDLATSERHPLAGIAKDCAAGAVLLAAIYSLVVAYLVFWPKISSIFFG</sequence>
<feature type="binding site" evidence="18">
    <location>
        <position position="75"/>
    </location>
    <ligand>
        <name>a divalent metal cation</name>
        <dbReference type="ChEBI" id="CHEBI:60240"/>
    </ligand>
</feature>
<keyword evidence="4" id="KW-0444">Lipid biosynthesis</keyword>
<accession>A0AAW7ZFG9</accession>
<keyword evidence="9 17" id="KW-0067">ATP-binding</keyword>